<dbReference type="InterPro" id="IPR001437">
    <property type="entry name" value="Tscrpt_elong_fac_GreA/B_C"/>
</dbReference>
<dbReference type="NCBIfam" id="NF004396">
    <property type="entry name" value="PRK05753.1"/>
    <property type="match status" value="1"/>
</dbReference>
<dbReference type="InterPro" id="IPR023459">
    <property type="entry name" value="Tscrpt_elong_fac_GreA/B_fam"/>
</dbReference>
<dbReference type="Proteomes" id="UP001555786">
    <property type="component" value="Unassembled WGS sequence"/>
</dbReference>
<dbReference type="RefSeq" id="WP_367625431.1">
    <property type="nucleotide sequence ID" value="NZ_JBFNQD010000008.1"/>
</dbReference>
<dbReference type="SUPFAM" id="SSF54534">
    <property type="entry name" value="FKBP-like"/>
    <property type="match status" value="1"/>
</dbReference>
<accession>A0ABV3PT24</accession>
<dbReference type="Gene3D" id="1.10.286.20">
    <property type="match status" value="1"/>
</dbReference>
<proteinExistence type="predicted"/>
<organism evidence="3 4">
    <name type="scientific">Labrys neptuniae</name>
    <dbReference type="NCBI Taxonomy" id="376174"/>
    <lineage>
        <taxon>Bacteria</taxon>
        <taxon>Pseudomonadati</taxon>
        <taxon>Pseudomonadota</taxon>
        <taxon>Alphaproteobacteria</taxon>
        <taxon>Hyphomicrobiales</taxon>
        <taxon>Xanthobacteraceae</taxon>
        <taxon>Labrys</taxon>
    </lineage>
</organism>
<name>A0ABV3PT24_9HYPH</name>
<dbReference type="InterPro" id="IPR036953">
    <property type="entry name" value="GreA/GreB_C_sf"/>
</dbReference>
<dbReference type="Gene3D" id="3.10.50.30">
    <property type="entry name" value="Transcription elongation factor, GreA/GreB, C-terminal domain"/>
    <property type="match status" value="1"/>
</dbReference>
<gene>
    <name evidence="3" type="primary">rnk</name>
    <name evidence="3" type="ORF">ABXS05_22300</name>
</gene>
<feature type="domain" description="Transcription elongation factor GreA/GreB C-terminal" evidence="1">
    <location>
        <begin position="58"/>
        <end position="131"/>
    </location>
</feature>
<evidence type="ECO:0000259" key="1">
    <source>
        <dbReference type="Pfam" id="PF01272"/>
    </source>
</evidence>
<dbReference type="Pfam" id="PF14760">
    <property type="entry name" value="Rnk_N"/>
    <property type="match status" value="1"/>
</dbReference>
<dbReference type="GO" id="GO:0016301">
    <property type="term" value="F:kinase activity"/>
    <property type="evidence" value="ECO:0007669"/>
    <property type="project" value="UniProtKB-KW"/>
</dbReference>
<evidence type="ECO:0000259" key="2">
    <source>
        <dbReference type="Pfam" id="PF14760"/>
    </source>
</evidence>
<keyword evidence="3" id="KW-0808">Transferase</keyword>
<keyword evidence="4" id="KW-1185">Reference proteome</keyword>
<dbReference type="InterPro" id="IPR029462">
    <property type="entry name" value="Rnk_N"/>
</dbReference>
<reference evidence="3 4" key="1">
    <citation type="submission" date="2024-07" db="EMBL/GenBank/DDBJ databases">
        <title>Description of Labrys sedimenti sp. nov., isolated from a diclofenac-degrading enrichment culture.</title>
        <authorList>
            <person name="Tancsics A."/>
            <person name="Csepanyi A."/>
        </authorList>
    </citation>
    <scope>NUCLEOTIDE SEQUENCE [LARGE SCALE GENOMIC DNA]</scope>
    <source>
        <strain evidence="3 4">LMG 23578</strain>
    </source>
</reference>
<protein>
    <submittedName>
        <fullName evidence="3">Nucleoside diphosphate kinase regulator</fullName>
    </submittedName>
</protein>
<dbReference type="Pfam" id="PF01272">
    <property type="entry name" value="GreA_GreB"/>
    <property type="match status" value="1"/>
</dbReference>
<sequence>MNQPLKNQAKPNIIVNEVDFERLTQLATSALDRFPEVAEALLGELDRAEIVPALQVGNNVVQIGSVVTFETEGGALREVKLVYPGEADIAEGKVSILTPIGTALLGLSPGQSITWKARDGREHELRVTVVKAS</sequence>
<comment type="caution">
    <text evidence="3">The sequence shown here is derived from an EMBL/GenBank/DDBJ whole genome shotgun (WGS) entry which is preliminary data.</text>
</comment>
<dbReference type="PANTHER" id="PTHR30437:SF5">
    <property type="entry name" value="REGULATOR OF NUCLEOSIDE DIPHOSPHATE KINASE"/>
    <property type="match status" value="1"/>
</dbReference>
<dbReference type="EMBL" id="JBFNQD010000008">
    <property type="protein sequence ID" value="MEW9308303.1"/>
    <property type="molecule type" value="Genomic_DNA"/>
</dbReference>
<feature type="domain" description="Regulator of nucleoside diphosphate kinase N-terminal" evidence="2">
    <location>
        <begin position="11"/>
        <end position="51"/>
    </location>
</feature>
<evidence type="ECO:0000313" key="3">
    <source>
        <dbReference type="EMBL" id="MEW9308303.1"/>
    </source>
</evidence>
<dbReference type="PANTHER" id="PTHR30437">
    <property type="entry name" value="TRANSCRIPTION ELONGATION FACTOR GREA"/>
    <property type="match status" value="1"/>
</dbReference>
<keyword evidence="3" id="KW-0418">Kinase</keyword>
<evidence type="ECO:0000313" key="4">
    <source>
        <dbReference type="Proteomes" id="UP001555786"/>
    </source>
</evidence>